<name>A0ABV8U2N2_9ACTN</name>
<accession>A0ABV8U2N2</accession>
<evidence type="ECO:0008006" key="3">
    <source>
        <dbReference type="Google" id="ProtNLM"/>
    </source>
</evidence>
<organism evidence="1 2">
    <name type="scientific">Salininema proteolyticum</name>
    <dbReference type="NCBI Taxonomy" id="1607685"/>
    <lineage>
        <taxon>Bacteria</taxon>
        <taxon>Bacillati</taxon>
        <taxon>Actinomycetota</taxon>
        <taxon>Actinomycetes</taxon>
        <taxon>Glycomycetales</taxon>
        <taxon>Glycomycetaceae</taxon>
        <taxon>Salininema</taxon>
    </lineage>
</organism>
<protein>
    <recommendedName>
        <fullName evidence="3">DUF1990 domain-containing protein</fullName>
    </recommendedName>
</protein>
<reference evidence="2" key="1">
    <citation type="journal article" date="2019" name="Int. J. Syst. Evol. Microbiol.">
        <title>The Global Catalogue of Microorganisms (GCM) 10K type strain sequencing project: providing services to taxonomists for standard genome sequencing and annotation.</title>
        <authorList>
            <consortium name="The Broad Institute Genomics Platform"/>
            <consortium name="The Broad Institute Genome Sequencing Center for Infectious Disease"/>
            <person name="Wu L."/>
            <person name="Ma J."/>
        </authorList>
    </citation>
    <scope>NUCLEOTIDE SEQUENCE [LARGE SCALE GENOMIC DNA]</scope>
    <source>
        <strain evidence="2">IBRC-M 10908</strain>
    </source>
</reference>
<evidence type="ECO:0000313" key="1">
    <source>
        <dbReference type="EMBL" id="MFC4337030.1"/>
    </source>
</evidence>
<sequence length="163" mass="18894">METDLPVRQRHEIPNEILSISSWDEFDYADAFTLTADGTSRWTAEQWARAAFGDRPSWQAAFIFRVQLKLRLHWRASPDHVSGARIAEKTDEWIRLEASGPILEDQMIFHVNDQEASLAVFMRYLTPKGERTWTRLSPVHRSLAPGLLRDTYEKLRSGKAARR</sequence>
<gene>
    <name evidence="1" type="ORF">ACFPET_17645</name>
</gene>
<dbReference type="RefSeq" id="WP_380623567.1">
    <property type="nucleotide sequence ID" value="NZ_JBHSDK010000028.1"/>
</dbReference>
<keyword evidence="2" id="KW-1185">Reference proteome</keyword>
<evidence type="ECO:0000313" key="2">
    <source>
        <dbReference type="Proteomes" id="UP001595823"/>
    </source>
</evidence>
<dbReference type="EMBL" id="JBHSDK010000028">
    <property type="protein sequence ID" value="MFC4337030.1"/>
    <property type="molecule type" value="Genomic_DNA"/>
</dbReference>
<dbReference type="Proteomes" id="UP001595823">
    <property type="component" value="Unassembled WGS sequence"/>
</dbReference>
<proteinExistence type="predicted"/>
<comment type="caution">
    <text evidence="1">The sequence shown here is derived from an EMBL/GenBank/DDBJ whole genome shotgun (WGS) entry which is preliminary data.</text>
</comment>